<dbReference type="InterPro" id="IPR032675">
    <property type="entry name" value="LRR_dom_sf"/>
</dbReference>
<comment type="caution">
    <text evidence="1">The sequence shown here is derived from an EMBL/GenBank/DDBJ whole genome shotgun (WGS) entry which is preliminary data.</text>
</comment>
<dbReference type="Proteomes" id="UP001218188">
    <property type="component" value="Unassembled WGS sequence"/>
</dbReference>
<accession>A0AAD6X3V0</accession>
<keyword evidence="2" id="KW-1185">Reference proteome</keyword>
<name>A0AAD6X3V0_9AGAR</name>
<sequence length="439" mass="49546">MHRDSGILVPLFLHVHKLTPPKPESMSDIDALQARIDAVSADIDKQRDVLLQEHRSALQRQLNSIRDPVARLPLEISSEIFLQCRPPPPHRSPPPPVHTAPMVFMAVCNAWSHIALSTPALWGTVPVDCLSPELLELWLARARNHPLSVYFYRPDVVFGAFEGHVEQLKHLQICGDPEIRGQSKSFGHLLPCFSSLETLTLRGARRRLDWMSQIMELLSRTPNLIECTFDSVNLFPWDAPGTNVVLPNLTCLKFGGNTGRHKGSGSDRILRYVTLPALQTLSFPFDSIPTADFLLFLRRSSPPLRKLDLGSTYKVFSFGELSQWLHFMLSLVHLEMCTRNTVANDLFAALAETPSDLLPHLQNLQIHNEPVRRIWFPPSYQTILRVLSNRCTTLTYFELTSPSQFVSTPDPHICDELRQLVAGGMDIFIGDNEGNPVFF</sequence>
<protein>
    <recommendedName>
        <fullName evidence="3">F-box domain-containing protein</fullName>
    </recommendedName>
</protein>
<gene>
    <name evidence="1" type="ORF">C8F04DRAFT_1091093</name>
</gene>
<reference evidence="1" key="1">
    <citation type="submission" date="2023-03" db="EMBL/GenBank/DDBJ databases">
        <title>Massive genome expansion in bonnet fungi (Mycena s.s.) driven by repeated elements and novel gene families across ecological guilds.</title>
        <authorList>
            <consortium name="Lawrence Berkeley National Laboratory"/>
            <person name="Harder C.B."/>
            <person name="Miyauchi S."/>
            <person name="Viragh M."/>
            <person name="Kuo A."/>
            <person name="Thoen E."/>
            <person name="Andreopoulos B."/>
            <person name="Lu D."/>
            <person name="Skrede I."/>
            <person name="Drula E."/>
            <person name="Henrissat B."/>
            <person name="Morin E."/>
            <person name="Kohler A."/>
            <person name="Barry K."/>
            <person name="LaButti K."/>
            <person name="Morin E."/>
            <person name="Salamov A."/>
            <person name="Lipzen A."/>
            <person name="Mereny Z."/>
            <person name="Hegedus B."/>
            <person name="Baldrian P."/>
            <person name="Stursova M."/>
            <person name="Weitz H."/>
            <person name="Taylor A."/>
            <person name="Grigoriev I.V."/>
            <person name="Nagy L.G."/>
            <person name="Martin F."/>
            <person name="Kauserud H."/>
        </authorList>
    </citation>
    <scope>NUCLEOTIDE SEQUENCE</scope>
    <source>
        <strain evidence="1">CBHHK200</strain>
    </source>
</reference>
<dbReference type="SUPFAM" id="SSF52047">
    <property type="entry name" value="RNI-like"/>
    <property type="match status" value="1"/>
</dbReference>
<proteinExistence type="predicted"/>
<organism evidence="1 2">
    <name type="scientific">Mycena alexandri</name>
    <dbReference type="NCBI Taxonomy" id="1745969"/>
    <lineage>
        <taxon>Eukaryota</taxon>
        <taxon>Fungi</taxon>
        <taxon>Dikarya</taxon>
        <taxon>Basidiomycota</taxon>
        <taxon>Agaricomycotina</taxon>
        <taxon>Agaricomycetes</taxon>
        <taxon>Agaricomycetidae</taxon>
        <taxon>Agaricales</taxon>
        <taxon>Marasmiineae</taxon>
        <taxon>Mycenaceae</taxon>
        <taxon>Mycena</taxon>
    </lineage>
</organism>
<evidence type="ECO:0000313" key="1">
    <source>
        <dbReference type="EMBL" id="KAJ7038018.1"/>
    </source>
</evidence>
<dbReference type="Gene3D" id="3.80.10.10">
    <property type="entry name" value="Ribonuclease Inhibitor"/>
    <property type="match status" value="1"/>
</dbReference>
<dbReference type="AlphaFoldDB" id="A0AAD6X3V0"/>
<dbReference type="EMBL" id="JARJCM010000034">
    <property type="protein sequence ID" value="KAJ7038018.1"/>
    <property type="molecule type" value="Genomic_DNA"/>
</dbReference>
<evidence type="ECO:0008006" key="3">
    <source>
        <dbReference type="Google" id="ProtNLM"/>
    </source>
</evidence>
<evidence type="ECO:0000313" key="2">
    <source>
        <dbReference type="Proteomes" id="UP001218188"/>
    </source>
</evidence>